<keyword evidence="1" id="KW-0812">Transmembrane</keyword>
<dbReference type="AlphaFoldDB" id="A0A023DIT4"/>
<evidence type="ECO:0000256" key="1">
    <source>
        <dbReference type="SAM" id="Phobius"/>
    </source>
</evidence>
<keyword evidence="1" id="KW-0472">Membrane</keyword>
<feature type="transmembrane region" description="Helical" evidence="1">
    <location>
        <begin position="365"/>
        <end position="383"/>
    </location>
</feature>
<feature type="transmembrane region" description="Helical" evidence="1">
    <location>
        <begin position="229"/>
        <end position="250"/>
    </location>
</feature>
<proteinExistence type="predicted"/>
<keyword evidence="1" id="KW-1133">Transmembrane helix</keyword>
<evidence type="ECO:0000259" key="2">
    <source>
        <dbReference type="Pfam" id="PF03703"/>
    </source>
</evidence>
<dbReference type="EMBL" id="BAWO01000060">
    <property type="protein sequence ID" value="GAJ41200.1"/>
    <property type="molecule type" value="Genomic_DNA"/>
</dbReference>
<comment type="caution">
    <text evidence="3">The sequence shown here is derived from an EMBL/GenBank/DDBJ whole genome shotgun (WGS) entry which is preliminary data.</text>
</comment>
<evidence type="ECO:0000313" key="3">
    <source>
        <dbReference type="EMBL" id="GAJ41200.1"/>
    </source>
</evidence>
<protein>
    <recommendedName>
        <fullName evidence="2">YdbS-like PH domain-containing protein</fullName>
    </recommendedName>
</protein>
<dbReference type="Proteomes" id="UP000023561">
    <property type="component" value="Unassembled WGS sequence"/>
</dbReference>
<name>A0A023DIT4_9BACL</name>
<dbReference type="Pfam" id="PF03703">
    <property type="entry name" value="bPH_2"/>
    <property type="match status" value="3"/>
</dbReference>
<dbReference type="InterPro" id="IPR005182">
    <property type="entry name" value="YdbS-like_PH"/>
</dbReference>
<feature type="domain" description="YdbS-like PH" evidence="2">
    <location>
        <begin position="406"/>
        <end position="485"/>
    </location>
</feature>
<reference evidence="3 4" key="1">
    <citation type="submission" date="2014-04" db="EMBL/GenBank/DDBJ databases">
        <title>Whole genome shotgun sequence of Geobacillus caldoxylosilyticus NBRC 107762.</title>
        <authorList>
            <person name="Hosoyama A."/>
            <person name="Hosoyama Y."/>
            <person name="Katano-Makiyama Y."/>
            <person name="Tsuchikane K."/>
            <person name="Ohji S."/>
            <person name="Ichikawa N."/>
            <person name="Yamazoe A."/>
            <person name="Fujita N."/>
        </authorList>
    </citation>
    <scope>NUCLEOTIDE SEQUENCE [LARGE SCALE GENOMIC DNA]</scope>
    <source>
        <strain evidence="3 4">NBRC 107762</strain>
    </source>
</reference>
<feature type="transmembrane region" description="Helical" evidence="1">
    <location>
        <begin position="188"/>
        <end position="209"/>
    </location>
</feature>
<feature type="domain" description="YdbS-like PH" evidence="2">
    <location>
        <begin position="268"/>
        <end position="332"/>
    </location>
</feature>
<dbReference type="RefSeq" id="WP_174407507.1">
    <property type="nucleotide sequence ID" value="NZ_BAWO01000060.1"/>
</dbReference>
<dbReference type="PANTHER" id="PTHR34473:SF2">
    <property type="entry name" value="UPF0699 TRANSMEMBRANE PROTEIN YDBT"/>
    <property type="match status" value="1"/>
</dbReference>
<dbReference type="PIRSF" id="PIRSF026631">
    <property type="entry name" value="UCP026631"/>
    <property type="match status" value="1"/>
</dbReference>
<keyword evidence="4" id="KW-1185">Reference proteome</keyword>
<feature type="transmembrane region" description="Helical" evidence="1">
    <location>
        <begin position="20"/>
        <end position="38"/>
    </location>
</feature>
<evidence type="ECO:0000313" key="4">
    <source>
        <dbReference type="Proteomes" id="UP000023561"/>
    </source>
</evidence>
<gene>
    <name evidence="3" type="ORF">GCA01S_060_00160</name>
</gene>
<dbReference type="PANTHER" id="PTHR34473">
    <property type="entry name" value="UPF0699 TRANSMEMBRANE PROTEIN YDBS"/>
    <property type="match status" value="1"/>
</dbReference>
<dbReference type="GeneID" id="301194977"/>
<dbReference type="InterPro" id="IPR014529">
    <property type="entry name" value="UCP026631"/>
</dbReference>
<sequence length="497" mass="56444">MSEKKRLHPISVIVNIVKQLKDAFFPLLLLVIVGNRTISMMWDIAVPSAVVMYTIVIGIVSWLRFTYRLEEGELRIEHGVFVRKKRYIPFERIQGVSISEGFLQRLAGVVKVNIETAGNQLGEAEVVLTAVTREEAERIQRWIRKAKEMINDEMMLLDENTASSFVSIHQPLQEEAKNIIFSMSFWEVFQVAVTSGGALSVIAAIFLFISQFDDLIPYEMLYKDAQTMFAHGLFDTMMAVLLIFIAAYMISIIQNMLRYAFFTVEKIDEDIVISRGLLERRKVTTPVARVQGIVIKENMIRRWLGYASVYIIHAGGALDGGHHGSIILCPLIKKERIASVISSCLPEYSIHHEFNALPKRACIRYTARPLYVLILPVCIAAYFLRPWGLLLLLWLPIVSYFGYLSYKAAGWAISPHQLALRSGFFNMKAMYMLKNRIQSMEASSTWFQKRKHLGTIAATVMPGIGARGEVADLDQEDVKTIYAWLKRTNEASKVSSD</sequence>
<feature type="domain" description="YdbS-like PH" evidence="2">
    <location>
        <begin position="62"/>
        <end position="143"/>
    </location>
</feature>
<feature type="transmembrane region" description="Helical" evidence="1">
    <location>
        <begin position="44"/>
        <end position="65"/>
    </location>
</feature>
<organism evidence="3 4">
    <name type="scientific">Parageobacillus caldoxylosilyticus NBRC 107762</name>
    <dbReference type="NCBI Taxonomy" id="1220594"/>
    <lineage>
        <taxon>Bacteria</taxon>
        <taxon>Bacillati</taxon>
        <taxon>Bacillota</taxon>
        <taxon>Bacilli</taxon>
        <taxon>Bacillales</taxon>
        <taxon>Anoxybacillaceae</taxon>
        <taxon>Saccharococcus</taxon>
    </lineage>
</organism>
<accession>A0A023DIT4</accession>